<reference key="1">
    <citation type="journal article" date="1994" name="Chin. J. Biotechnol.">
        <title>Coleopterancidal delta-endotoxin and constructing its genomic library.</title>
        <authorList>
            <person name="Li X."/>
            <person name="Li R."/>
        </authorList>
    </citation>
    <scope>PROTEIN SEQUENCE</scope>
</reference>
<name>Q9R4T9_BACTU</name>
<protein>
    <submittedName>
        <fullName>Delta-endotoxin</fullName>
    </submittedName>
</protein>
<organism>
    <name type="scientific">Bacillus thuringiensis</name>
    <dbReference type="NCBI Taxonomy" id="1428"/>
    <lineage>
        <taxon>Bacteria</taxon>
        <taxon>Bacillati</taxon>
        <taxon>Bacillota</taxon>
        <taxon>Bacilli</taxon>
        <taxon>Bacillales</taxon>
        <taxon>Bacillaceae</taxon>
        <taxon>Bacillus</taxon>
        <taxon>Bacillus cereus group</taxon>
    </lineage>
</organism>
<dbReference type="AlphaFoldDB" id="Q9R4T9"/>
<proteinExistence type="evidence at protein level"/>
<keyword id="KW-0903">Direct protein sequencing</keyword>
<accession>Q9R4T9</accession>
<sequence length="19" mass="1970">GLALELFQNDNAVPGLELG</sequence>